<gene>
    <name evidence="2" type="ORF">DFP89_102229</name>
</gene>
<reference evidence="2 3" key="1">
    <citation type="submission" date="2018-07" db="EMBL/GenBank/DDBJ databases">
        <title>Genomic Encyclopedia of Type Strains, Phase III (KMG-III): the genomes of soil and plant-associated and newly described type strains.</title>
        <authorList>
            <person name="Whitman W."/>
        </authorList>
    </citation>
    <scope>NUCLEOTIDE SEQUENCE [LARGE SCALE GENOMIC DNA]</scope>
    <source>
        <strain evidence="2 3">CECT 8525</strain>
    </source>
</reference>
<name>A0A368Z8G8_9RHOB</name>
<evidence type="ECO:0000313" key="3">
    <source>
        <dbReference type="Proteomes" id="UP000253345"/>
    </source>
</evidence>
<dbReference type="Proteomes" id="UP000253345">
    <property type="component" value="Unassembled WGS sequence"/>
</dbReference>
<protein>
    <submittedName>
        <fullName evidence="2">Uncharacterized protein DUF4123</fullName>
    </submittedName>
</protein>
<accession>A0A368Z8G8</accession>
<sequence>MLLTRSPVRNDGPRPAVPPALREALPDLPAGLLAALYGPQAPSGVYMLVDATLRREVSGIFDLDGIALPSECLFNGEAALTHLESAPWIVDMSIRDPDRPTNLGFHRRFFAQHWPVGTSLLVQSDASFAQLRSHLRRFVKLRVRDDGGRRIFRFWDPRVLHPFLEVIKDDAPRLRRLARTDDGTAIRYLIRAGDQDQLYAAEAAELADTPVEPLQLRLSDFDPIARAREIKRRQRIADRIQQDFPAELSGRPRKAIDAAVEYAVNRFGGYGFREHAHLHFFAAWTVFYGPEFEMADPTGRLHEICQETGPELQRFKAFRDRFDSFEIRA</sequence>
<keyword evidence="3" id="KW-1185">Reference proteome</keyword>
<comment type="caution">
    <text evidence="2">The sequence shown here is derived from an EMBL/GenBank/DDBJ whole genome shotgun (WGS) entry which is preliminary data.</text>
</comment>
<organism evidence="2 3">
    <name type="scientific">Paracoccus lutimaris</name>
    <dbReference type="NCBI Taxonomy" id="1490030"/>
    <lineage>
        <taxon>Bacteria</taxon>
        <taxon>Pseudomonadati</taxon>
        <taxon>Pseudomonadota</taxon>
        <taxon>Alphaproteobacteria</taxon>
        <taxon>Rhodobacterales</taxon>
        <taxon>Paracoccaceae</taxon>
        <taxon>Paracoccus</taxon>
    </lineage>
</organism>
<proteinExistence type="predicted"/>
<evidence type="ECO:0000313" key="2">
    <source>
        <dbReference type="EMBL" id="RCW88299.1"/>
    </source>
</evidence>
<dbReference type="EMBL" id="QPJL01000002">
    <property type="protein sequence ID" value="RCW88299.1"/>
    <property type="molecule type" value="Genomic_DNA"/>
</dbReference>
<dbReference type="Pfam" id="PF13503">
    <property type="entry name" value="DUF4123"/>
    <property type="match status" value="1"/>
</dbReference>
<dbReference type="AlphaFoldDB" id="A0A368Z8G8"/>
<dbReference type="RefSeq" id="WP_114348024.1">
    <property type="nucleotide sequence ID" value="NZ_QPJL01000002.1"/>
</dbReference>
<evidence type="ECO:0000259" key="1">
    <source>
        <dbReference type="Pfam" id="PF13503"/>
    </source>
</evidence>
<dbReference type="OrthoDB" id="6431152at2"/>
<feature type="domain" description="DUF4123" evidence="1">
    <location>
        <begin position="45"/>
        <end position="168"/>
    </location>
</feature>
<dbReference type="InterPro" id="IPR025391">
    <property type="entry name" value="DUF4123"/>
</dbReference>